<keyword evidence="9" id="KW-1185">Reference proteome</keyword>
<evidence type="ECO:0000256" key="2">
    <source>
        <dbReference type="ARBA" id="ARBA00022452"/>
    </source>
</evidence>
<feature type="chain" id="PRO_5018750535" evidence="7">
    <location>
        <begin position="34"/>
        <end position="421"/>
    </location>
</feature>
<reference evidence="8 9" key="1">
    <citation type="submission" date="2019-01" db="EMBL/GenBank/DDBJ databases">
        <authorList>
            <person name="Chen W.-M."/>
        </authorList>
    </citation>
    <scope>NUCLEOTIDE SEQUENCE [LARGE SCALE GENOMIC DNA]</scope>
    <source>
        <strain evidence="8 9">CCP-18</strain>
    </source>
</reference>
<keyword evidence="7" id="KW-0732">Signal</keyword>
<dbReference type="EMBL" id="SACM01000001">
    <property type="protein sequence ID" value="RVT87802.1"/>
    <property type="molecule type" value="Genomic_DNA"/>
</dbReference>
<evidence type="ECO:0000256" key="5">
    <source>
        <dbReference type="ARBA" id="ARBA00023237"/>
    </source>
</evidence>
<keyword evidence="4" id="KW-0472">Membrane</keyword>
<evidence type="ECO:0000256" key="1">
    <source>
        <dbReference type="ARBA" id="ARBA00004442"/>
    </source>
</evidence>
<keyword evidence="3" id="KW-0812">Transmembrane</keyword>
<keyword evidence="6" id="KW-0175">Coiled coil</keyword>
<dbReference type="InterPro" id="IPR051906">
    <property type="entry name" value="TolC-like"/>
</dbReference>
<proteinExistence type="predicted"/>
<feature type="signal peptide" evidence="7">
    <location>
        <begin position="1"/>
        <end position="33"/>
    </location>
</feature>
<dbReference type="GO" id="GO:1990281">
    <property type="term" value="C:efflux pump complex"/>
    <property type="evidence" value="ECO:0007669"/>
    <property type="project" value="TreeGrafter"/>
</dbReference>
<organism evidence="8 9">
    <name type="scientific">Inhella crocodyli</name>
    <dbReference type="NCBI Taxonomy" id="2499851"/>
    <lineage>
        <taxon>Bacteria</taxon>
        <taxon>Pseudomonadati</taxon>
        <taxon>Pseudomonadota</taxon>
        <taxon>Betaproteobacteria</taxon>
        <taxon>Burkholderiales</taxon>
        <taxon>Sphaerotilaceae</taxon>
        <taxon>Inhella</taxon>
    </lineage>
</organism>
<dbReference type="GO" id="GO:0009279">
    <property type="term" value="C:cell outer membrane"/>
    <property type="evidence" value="ECO:0007669"/>
    <property type="project" value="UniProtKB-SubCell"/>
</dbReference>
<protein>
    <submittedName>
        <fullName evidence="8">TolC family protein</fullName>
    </submittedName>
</protein>
<evidence type="ECO:0000256" key="7">
    <source>
        <dbReference type="SAM" id="SignalP"/>
    </source>
</evidence>
<evidence type="ECO:0000313" key="8">
    <source>
        <dbReference type="EMBL" id="RVT87802.1"/>
    </source>
</evidence>
<dbReference type="OrthoDB" id="8558511at2"/>
<keyword evidence="5" id="KW-0998">Cell outer membrane</keyword>
<dbReference type="PANTHER" id="PTHR30026:SF20">
    <property type="entry name" value="OUTER MEMBRANE PROTEIN TOLC"/>
    <property type="match status" value="1"/>
</dbReference>
<keyword evidence="2" id="KW-1134">Transmembrane beta strand</keyword>
<evidence type="ECO:0000256" key="3">
    <source>
        <dbReference type="ARBA" id="ARBA00022692"/>
    </source>
</evidence>
<evidence type="ECO:0000313" key="9">
    <source>
        <dbReference type="Proteomes" id="UP000288587"/>
    </source>
</evidence>
<comment type="subcellular location">
    <subcellularLocation>
        <location evidence="1">Cell outer membrane</location>
    </subcellularLocation>
</comment>
<dbReference type="SUPFAM" id="SSF56954">
    <property type="entry name" value="Outer membrane efflux proteins (OEP)"/>
    <property type="match status" value="1"/>
</dbReference>
<dbReference type="AlphaFoldDB" id="A0A3S2UY10"/>
<sequence>MSRFSHSRVRARLAWTASTVLALSLGSVAIGHAQTSSTPPLTLPLAFAQAWERQPEAAALLQRRQAGESLRQAASNWTPAPAALEASVRSDRFNRRQGAQELEFGVAVPLWLPGERERSQALADAHLDAVERQALLAQWQLAQSLREHWWGLLREREELRAAQERLQSTQALASDVARRVKAGELSRADQNQADAAVLLAVSDQAQAHTRVMASEQSMRALLGLPAEAALLMAPTPEPEPAGDAPAHPLLAALQAKAQTARSAAALAKAQVRASPELTLLHTRDRAARGEASNGTVTLGLRFPLGSSDRNKAAVLSAGAEQTEAEVLLARERERLMAEQRSAQSALDAARAVLQATRDRARLADETRQFFDKSFRLGETDLPTRLRVELEAGQAQRDLARARIDLNLAIATLRQRLGLLPE</sequence>
<dbReference type="GO" id="GO:0015288">
    <property type="term" value="F:porin activity"/>
    <property type="evidence" value="ECO:0007669"/>
    <property type="project" value="TreeGrafter"/>
</dbReference>
<comment type="caution">
    <text evidence="8">The sequence shown here is derived from an EMBL/GenBank/DDBJ whole genome shotgun (WGS) entry which is preliminary data.</text>
</comment>
<name>A0A3S2UY10_9BURK</name>
<evidence type="ECO:0000256" key="4">
    <source>
        <dbReference type="ARBA" id="ARBA00023136"/>
    </source>
</evidence>
<dbReference type="PANTHER" id="PTHR30026">
    <property type="entry name" value="OUTER MEMBRANE PROTEIN TOLC"/>
    <property type="match status" value="1"/>
</dbReference>
<accession>A0A3S2UY10</accession>
<dbReference type="Proteomes" id="UP000288587">
    <property type="component" value="Unassembled WGS sequence"/>
</dbReference>
<dbReference type="Gene3D" id="1.20.1600.10">
    <property type="entry name" value="Outer membrane efflux proteins (OEP)"/>
    <property type="match status" value="1"/>
</dbReference>
<dbReference type="RefSeq" id="WP_127680343.1">
    <property type="nucleotide sequence ID" value="NZ_SACM01000001.1"/>
</dbReference>
<dbReference type="GO" id="GO:0015562">
    <property type="term" value="F:efflux transmembrane transporter activity"/>
    <property type="evidence" value="ECO:0007669"/>
    <property type="project" value="InterPro"/>
</dbReference>
<feature type="coiled-coil region" evidence="6">
    <location>
        <begin position="152"/>
        <end position="179"/>
    </location>
</feature>
<evidence type="ECO:0000256" key="6">
    <source>
        <dbReference type="SAM" id="Coils"/>
    </source>
</evidence>
<gene>
    <name evidence="8" type="ORF">EOD73_01905</name>
</gene>